<dbReference type="HOGENOM" id="CLU_2004269_0_0_1"/>
<proteinExistence type="predicted"/>
<reference evidence="2" key="1">
    <citation type="submission" date="2013-12" db="EMBL/GenBank/DDBJ databases">
        <authorList>
            <person name="Genoscope - CEA"/>
        </authorList>
    </citation>
    <scope>NUCLEOTIDE SEQUENCE</scope>
    <source>
        <strain evidence="2">CBS 1993</strain>
    </source>
</reference>
<sequence length="124" mass="13683">MSDPFEGQDVKFKIGGKEVDPKSLKPHYAIAEVKRDRREVDDEAAQTGDSRDSDSEEKGAKQTENTDSDPFQGKDAKFKIGEQVVSPDWLGRPHFATPGLRKEKDLGNSGGLLFGADHRPTGRK</sequence>
<feature type="compositionally biased region" description="Basic and acidic residues" evidence="1">
    <location>
        <begin position="8"/>
        <end position="23"/>
    </location>
</feature>
<dbReference type="Proteomes" id="UP000019384">
    <property type="component" value="Unassembled WGS sequence"/>
</dbReference>
<name>W6MKM6_9ASCO</name>
<dbReference type="GeneID" id="34520330"/>
<feature type="region of interest" description="Disordered" evidence="1">
    <location>
        <begin position="1"/>
        <end position="124"/>
    </location>
</feature>
<dbReference type="RefSeq" id="XP_022458942.1">
    <property type="nucleotide sequence ID" value="XM_022603214.1"/>
</dbReference>
<organism evidence="2 3">
    <name type="scientific">Kuraishia capsulata CBS 1993</name>
    <dbReference type="NCBI Taxonomy" id="1382522"/>
    <lineage>
        <taxon>Eukaryota</taxon>
        <taxon>Fungi</taxon>
        <taxon>Dikarya</taxon>
        <taxon>Ascomycota</taxon>
        <taxon>Saccharomycotina</taxon>
        <taxon>Pichiomycetes</taxon>
        <taxon>Pichiales</taxon>
        <taxon>Pichiaceae</taxon>
        <taxon>Kuraishia</taxon>
    </lineage>
</organism>
<dbReference type="AlphaFoldDB" id="W6MKM6"/>
<evidence type="ECO:0000256" key="1">
    <source>
        <dbReference type="SAM" id="MobiDB-lite"/>
    </source>
</evidence>
<accession>W6MKM6</accession>
<dbReference type="EMBL" id="HG793127">
    <property type="protein sequence ID" value="CDK26946.1"/>
    <property type="molecule type" value="Genomic_DNA"/>
</dbReference>
<reference evidence="2" key="2">
    <citation type="submission" date="2014-02" db="EMBL/GenBank/DDBJ databases">
        <title>Complete DNA sequence of /Kuraishia capsulata/ illustrates novel genomic features among budding yeasts (/Saccharomycotina/).</title>
        <authorList>
            <person name="Morales L."/>
            <person name="Noel B."/>
            <person name="Porcel B."/>
            <person name="Marcet-Houben M."/>
            <person name="Hullo M-F."/>
            <person name="Sacerdot C."/>
            <person name="Tekaia F."/>
            <person name="Leh-Louis V."/>
            <person name="Despons L."/>
            <person name="Khanna V."/>
            <person name="Aury J-M."/>
            <person name="Barbe V."/>
            <person name="Couloux A."/>
            <person name="Labadie K."/>
            <person name="Pelletier E."/>
            <person name="Souciet J-L."/>
            <person name="Boekhout T."/>
            <person name="Gabaldon T."/>
            <person name="Wincker P."/>
            <person name="Dujon B."/>
        </authorList>
    </citation>
    <scope>NUCLEOTIDE SEQUENCE</scope>
    <source>
        <strain evidence="2">CBS 1993</strain>
    </source>
</reference>
<keyword evidence="3" id="KW-1185">Reference proteome</keyword>
<evidence type="ECO:0000313" key="2">
    <source>
        <dbReference type="EMBL" id="CDK26946.1"/>
    </source>
</evidence>
<protein>
    <submittedName>
        <fullName evidence="2">Uncharacterized protein</fullName>
    </submittedName>
</protein>
<gene>
    <name evidence="2" type="ORF">KUCA_T00002923001</name>
</gene>
<evidence type="ECO:0000313" key="3">
    <source>
        <dbReference type="Proteomes" id="UP000019384"/>
    </source>
</evidence>
<feature type="compositionally biased region" description="Basic and acidic residues" evidence="1">
    <location>
        <begin position="49"/>
        <end position="61"/>
    </location>
</feature>